<dbReference type="Proteomes" id="UP001430149">
    <property type="component" value="Unassembled WGS sequence"/>
</dbReference>
<dbReference type="EMBL" id="JADIKE010000030">
    <property type="protein sequence ID" value="MBM7125029.1"/>
    <property type="molecule type" value="Genomic_DNA"/>
</dbReference>
<proteinExistence type="predicted"/>
<organism evidence="1 2">
    <name type="scientific">Dyella flava</name>
    <dbReference type="NCBI Taxonomy" id="1920170"/>
    <lineage>
        <taxon>Bacteria</taxon>
        <taxon>Pseudomonadati</taxon>
        <taxon>Pseudomonadota</taxon>
        <taxon>Gammaproteobacteria</taxon>
        <taxon>Lysobacterales</taxon>
        <taxon>Rhodanobacteraceae</taxon>
        <taxon>Dyella</taxon>
    </lineage>
</organism>
<name>A0ABS2K2A0_9GAMM</name>
<comment type="caution">
    <text evidence="1">The sequence shown here is derived from an EMBL/GenBank/DDBJ whole genome shotgun (WGS) entry which is preliminary data.</text>
</comment>
<gene>
    <name evidence="1" type="ORF">ISP19_06505</name>
</gene>
<evidence type="ECO:0000313" key="1">
    <source>
        <dbReference type="EMBL" id="MBM7125029.1"/>
    </source>
</evidence>
<protein>
    <submittedName>
        <fullName evidence="1">Uncharacterized protein</fullName>
    </submittedName>
</protein>
<evidence type="ECO:0000313" key="2">
    <source>
        <dbReference type="Proteomes" id="UP001430149"/>
    </source>
</evidence>
<keyword evidence="2" id="KW-1185">Reference proteome</keyword>
<dbReference type="RefSeq" id="WP_204680546.1">
    <property type="nucleotide sequence ID" value="NZ_JADIKE010000030.1"/>
</dbReference>
<accession>A0ABS2K2A0</accession>
<sequence length="57" mass="6257">MAALIRTRESTLRWGVRVDVVMQEVNGGTQAVAFAGVMGGKGRVRPAAFYQQHRRLG</sequence>
<reference evidence="1" key="1">
    <citation type="submission" date="2020-10" db="EMBL/GenBank/DDBJ databases">
        <title>Phylogeny of dyella-like bacteria.</title>
        <authorList>
            <person name="Fu J."/>
        </authorList>
    </citation>
    <scope>NUCLEOTIDE SEQUENCE</scope>
    <source>
        <strain evidence="1">DHOC52</strain>
    </source>
</reference>